<accession>A0ABU9AZU3</accession>
<protein>
    <submittedName>
        <fullName evidence="1">Uncharacterized protein</fullName>
    </submittedName>
</protein>
<organism evidence="1 2">
    <name type="scientific">Luteolibacter soli</name>
    <dbReference type="NCBI Taxonomy" id="3135280"/>
    <lineage>
        <taxon>Bacteria</taxon>
        <taxon>Pseudomonadati</taxon>
        <taxon>Verrucomicrobiota</taxon>
        <taxon>Verrucomicrobiia</taxon>
        <taxon>Verrucomicrobiales</taxon>
        <taxon>Verrucomicrobiaceae</taxon>
        <taxon>Luteolibacter</taxon>
    </lineage>
</organism>
<proteinExistence type="predicted"/>
<comment type="caution">
    <text evidence="1">The sequence shown here is derived from an EMBL/GenBank/DDBJ whole genome shotgun (WGS) entry which is preliminary data.</text>
</comment>
<reference evidence="1 2" key="1">
    <citation type="submission" date="2024-04" db="EMBL/GenBank/DDBJ databases">
        <title>Luteolibacter sp. isolated from soil.</title>
        <authorList>
            <person name="An J."/>
        </authorList>
    </citation>
    <scope>NUCLEOTIDE SEQUENCE [LARGE SCALE GENOMIC DNA]</scope>
    <source>
        <strain evidence="1 2">Y139</strain>
    </source>
</reference>
<evidence type="ECO:0000313" key="1">
    <source>
        <dbReference type="EMBL" id="MEK7953260.1"/>
    </source>
</evidence>
<dbReference type="RefSeq" id="WP_341407023.1">
    <property type="nucleotide sequence ID" value="NZ_JBBUKT010000010.1"/>
</dbReference>
<gene>
    <name evidence="1" type="ORF">WKV53_22290</name>
</gene>
<dbReference type="EMBL" id="JBBUKT010000010">
    <property type="protein sequence ID" value="MEK7953260.1"/>
    <property type="molecule type" value="Genomic_DNA"/>
</dbReference>
<keyword evidence="2" id="KW-1185">Reference proteome</keyword>
<name>A0ABU9AZU3_9BACT</name>
<evidence type="ECO:0000313" key="2">
    <source>
        <dbReference type="Proteomes" id="UP001371305"/>
    </source>
</evidence>
<dbReference type="Proteomes" id="UP001371305">
    <property type="component" value="Unassembled WGS sequence"/>
</dbReference>
<sequence length="148" mass="16329">MQTTVYLPVVSVVSDRLEEVGGYSPEILVKGSNLGSPNSEVLAPTLDGLLQITRGLIEKLSLLTQVTTSDLREALQIHSLLDVEGNRKEKVEMNVTTDTTFKHPEVIWGNTAELPEQFLETMHRIFTSELHWEGGGDEKNVLGGANEE</sequence>